<dbReference type="EMBL" id="CP046172">
    <property type="protein sequence ID" value="QIS10068.1"/>
    <property type="molecule type" value="Genomic_DNA"/>
</dbReference>
<dbReference type="SMART" id="SM00422">
    <property type="entry name" value="HTH_MERR"/>
    <property type="match status" value="1"/>
</dbReference>
<dbReference type="InterPro" id="IPR047057">
    <property type="entry name" value="MerR_fam"/>
</dbReference>
<dbReference type="PROSITE" id="PS50937">
    <property type="entry name" value="HTH_MERR_2"/>
    <property type="match status" value="1"/>
</dbReference>
<sequence>MVFGQGSQQFDQTRALGGDSTPDLLGGQRRLGGHSPRSSFEWVFDYGRNSSGVEVPVNVTENTRRDGLISIGALSRRTGVSVRTIRFYCDEGILEPRRGAGGHRLFDPATAIEQVLLVRRLRALGVGLPAIAEILTGTLSITEAIAAERAALDTELGALAWRRASLAAAEDAPPAQRAARLALLAAVHDRRGAHDTLVAFWRGLLTPMSPEMFDGFVSMNIPDPPTDPTPRRVVAYAELVTATADPALASAMSRQLWRPDPAAIRDKRELLTRIADACAVVDPLVVARVAPRPGAELDRFLAAHAAARRERDTPRFRRRLLNGANDTDPRIHRYWKLTTEITGTTTSGAAQHWLYQALTRSIAPAP</sequence>
<feature type="compositionally biased region" description="Polar residues" evidence="5">
    <location>
        <begin position="1"/>
        <end position="12"/>
    </location>
</feature>
<dbReference type="PANTHER" id="PTHR30204">
    <property type="entry name" value="REDOX-CYCLING DRUG-SENSING TRANSCRIPTIONAL ACTIVATOR SOXR"/>
    <property type="match status" value="1"/>
</dbReference>
<evidence type="ECO:0000256" key="5">
    <source>
        <dbReference type="SAM" id="MobiDB-lite"/>
    </source>
</evidence>
<evidence type="ECO:0000256" key="3">
    <source>
        <dbReference type="ARBA" id="ARBA00023125"/>
    </source>
</evidence>
<evidence type="ECO:0000259" key="6">
    <source>
        <dbReference type="PROSITE" id="PS50937"/>
    </source>
</evidence>
<reference evidence="7 8" key="1">
    <citation type="journal article" date="2019" name="ACS Chem. Biol.">
        <title>Identification and Mobilization of a Cryptic Antibiotic Biosynthesis Gene Locus from a Human-Pathogenic Nocardia Isolate.</title>
        <authorList>
            <person name="Herisse M."/>
            <person name="Ishida K."/>
            <person name="Porter J.L."/>
            <person name="Howden B."/>
            <person name="Hertweck C."/>
            <person name="Stinear T.P."/>
            <person name="Pidot S.J."/>
        </authorList>
    </citation>
    <scope>NUCLEOTIDE SEQUENCE [LARGE SCALE GENOMIC DNA]</scope>
    <source>
        <strain evidence="7 8">AUSMDU00012717</strain>
    </source>
</reference>
<dbReference type="Gene3D" id="1.10.1660.10">
    <property type="match status" value="1"/>
</dbReference>
<dbReference type="SUPFAM" id="SSF46955">
    <property type="entry name" value="Putative DNA-binding domain"/>
    <property type="match status" value="1"/>
</dbReference>
<evidence type="ECO:0000256" key="2">
    <source>
        <dbReference type="ARBA" id="ARBA00023015"/>
    </source>
</evidence>
<keyword evidence="3" id="KW-0238">DNA-binding</keyword>
<keyword evidence="8" id="KW-1185">Reference proteome</keyword>
<feature type="region of interest" description="Disordered" evidence="5">
    <location>
        <begin position="1"/>
        <end position="34"/>
    </location>
</feature>
<dbReference type="Pfam" id="PF13411">
    <property type="entry name" value="MerR_1"/>
    <property type="match status" value="1"/>
</dbReference>
<dbReference type="GO" id="GO:0003700">
    <property type="term" value="F:DNA-binding transcription factor activity"/>
    <property type="evidence" value="ECO:0007669"/>
    <property type="project" value="InterPro"/>
</dbReference>
<keyword evidence="2" id="KW-0805">Transcription regulation</keyword>
<organism evidence="7 8">
    <name type="scientific">Nocardia arthritidis</name>
    <dbReference type="NCBI Taxonomy" id="228602"/>
    <lineage>
        <taxon>Bacteria</taxon>
        <taxon>Bacillati</taxon>
        <taxon>Actinomycetota</taxon>
        <taxon>Actinomycetes</taxon>
        <taxon>Mycobacteriales</taxon>
        <taxon>Nocardiaceae</taxon>
        <taxon>Nocardia</taxon>
    </lineage>
</organism>
<evidence type="ECO:0000313" key="8">
    <source>
        <dbReference type="Proteomes" id="UP000503540"/>
    </source>
</evidence>
<evidence type="ECO:0000256" key="4">
    <source>
        <dbReference type="ARBA" id="ARBA00023163"/>
    </source>
</evidence>
<keyword evidence="4" id="KW-0804">Transcription</keyword>
<dbReference type="CDD" id="cd00592">
    <property type="entry name" value="HTH_MerR-like"/>
    <property type="match status" value="1"/>
</dbReference>
<evidence type="ECO:0000256" key="1">
    <source>
        <dbReference type="ARBA" id="ARBA00022491"/>
    </source>
</evidence>
<dbReference type="KEGG" id="nah:F5544_10865"/>
<protein>
    <submittedName>
        <fullName evidence="7">MerR family transcriptional regulator</fullName>
    </submittedName>
</protein>
<accession>A0A6G9YA79</accession>
<gene>
    <name evidence="7" type="ORF">F5544_10865</name>
</gene>
<keyword evidence="1" id="KW-0678">Repressor</keyword>
<name>A0A6G9YA79_9NOCA</name>
<dbReference type="InterPro" id="IPR000551">
    <property type="entry name" value="MerR-type_HTH_dom"/>
</dbReference>
<dbReference type="InterPro" id="IPR009061">
    <property type="entry name" value="DNA-bd_dom_put_sf"/>
</dbReference>
<evidence type="ECO:0000313" key="7">
    <source>
        <dbReference type="EMBL" id="QIS10068.1"/>
    </source>
</evidence>
<dbReference type="AlphaFoldDB" id="A0A6G9YA79"/>
<dbReference type="PANTHER" id="PTHR30204:SF69">
    <property type="entry name" value="MERR-FAMILY TRANSCRIPTIONAL REGULATOR"/>
    <property type="match status" value="1"/>
</dbReference>
<dbReference type="Proteomes" id="UP000503540">
    <property type="component" value="Chromosome"/>
</dbReference>
<dbReference type="GO" id="GO:0003677">
    <property type="term" value="F:DNA binding"/>
    <property type="evidence" value="ECO:0007669"/>
    <property type="project" value="UniProtKB-KW"/>
</dbReference>
<proteinExistence type="predicted"/>
<feature type="domain" description="HTH merR-type" evidence="6">
    <location>
        <begin position="68"/>
        <end position="137"/>
    </location>
</feature>